<sequence>MDRIDIEMARRYLARKAKHRVDQANHRAKNKAEKRPERDDIERAALRVLLESARRFPEAKHAWIDTIARDLAKKGFREAATKRAIAGMQERLGSAD</sequence>
<gene>
    <name evidence="2" type="ORF">D3273_04110</name>
</gene>
<evidence type="ECO:0000256" key="1">
    <source>
        <dbReference type="SAM" id="MobiDB-lite"/>
    </source>
</evidence>
<reference evidence="2 3" key="2">
    <citation type="submission" date="2019-02" db="EMBL/GenBank/DDBJ databases">
        <title>'Lichenibacterium ramalinii' gen. nov. sp. nov., 'Lichenibacterium minor' gen. nov. sp. nov.</title>
        <authorList>
            <person name="Pankratov T."/>
        </authorList>
    </citation>
    <scope>NUCLEOTIDE SEQUENCE [LARGE SCALE GENOMIC DNA]</scope>
    <source>
        <strain evidence="2 3">RmlP026</strain>
    </source>
</reference>
<comment type="caution">
    <text evidence="2">The sequence shown here is derived from an EMBL/GenBank/DDBJ whole genome shotgun (WGS) entry which is preliminary data.</text>
</comment>
<dbReference type="Proteomes" id="UP000290759">
    <property type="component" value="Unassembled WGS sequence"/>
</dbReference>
<feature type="compositionally biased region" description="Basic and acidic residues" evidence="1">
    <location>
        <begin position="20"/>
        <end position="38"/>
    </location>
</feature>
<dbReference type="EMBL" id="QYBB01000003">
    <property type="protein sequence ID" value="RYC33071.1"/>
    <property type="molecule type" value="Genomic_DNA"/>
</dbReference>
<protein>
    <submittedName>
        <fullName evidence="2">Uncharacterized protein</fullName>
    </submittedName>
</protein>
<reference evidence="2 3" key="1">
    <citation type="submission" date="2018-12" db="EMBL/GenBank/DDBJ databases">
        <authorList>
            <person name="Grouzdev D.S."/>
            <person name="Krutkina M.S."/>
        </authorList>
    </citation>
    <scope>NUCLEOTIDE SEQUENCE [LARGE SCALE GENOMIC DNA]</scope>
    <source>
        <strain evidence="2 3">RmlP026</strain>
    </source>
</reference>
<name>A0A4Q2UCS4_9HYPH</name>
<dbReference type="RefSeq" id="WP_129223804.1">
    <property type="nucleotide sequence ID" value="NZ_QYBB01000003.1"/>
</dbReference>
<accession>A0A4Q2UCS4</accession>
<feature type="region of interest" description="Disordered" evidence="1">
    <location>
        <begin position="17"/>
        <end position="38"/>
    </location>
</feature>
<evidence type="ECO:0000313" key="2">
    <source>
        <dbReference type="EMBL" id="RYC33071.1"/>
    </source>
</evidence>
<dbReference type="AlphaFoldDB" id="A0A4Q2UCS4"/>
<proteinExistence type="predicted"/>
<evidence type="ECO:0000313" key="3">
    <source>
        <dbReference type="Proteomes" id="UP000290759"/>
    </source>
</evidence>
<keyword evidence="3" id="KW-1185">Reference proteome</keyword>
<organism evidence="2 3">
    <name type="scientific">Lichenibacterium minor</name>
    <dbReference type="NCBI Taxonomy" id="2316528"/>
    <lineage>
        <taxon>Bacteria</taxon>
        <taxon>Pseudomonadati</taxon>
        <taxon>Pseudomonadota</taxon>
        <taxon>Alphaproteobacteria</taxon>
        <taxon>Hyphomicrobiales</taxon>
        <taxon>Lichenihabitantaceae</taxon>
        <taxon>Lichenibacterium</taxon>
    </lineage>
</organism>